<feature type="domain" description="Nephrocystin 3-like N-terminal" evidence="2">
    <location>
        <begin position="43"/>
        <end position="154"/>
    </location>
</feature>
<dbReference type="Proteomes" id="UP000647017">
    <property type="component" value="Unassembled WGS sequence"/>
</dbReference>
<keyword evidence="4" id="KW-1185">Reference proteome</keyword>
<dbReference type="InterPro" id="IPR011990">
    <property type="entry name" value="TPR-like_helical_dom_sf"/>
</dbReference>
<sequence length="1097" mass="118594">MQGASRVTVRSAYLEQVRRLAPPELLGRETELADLAAFCLDEHRGPYIWWRAPAWTGKSALMSTFVLRPPAILTGRIRIISFFITARLAAQDTREAFTTVLLEQLCQLTGQELPIAAGEVTREAFLLDLLSQAAAACRSAGNRLILVVDGLDEDRGTTVGPDAHSIAALLPGHPPAGMRIIVAGRPNPPIPDDVPDWHPLRDPGILRILGQSPYARDIERLGKSEVRRLHSGTPVERDLLGLITAARGGLSAADLRELTGGDLAEIEDVLHSVAGRTFTRRAGEWKTDEAYLLGHEEIHNAACRYMGPKKLAEFQDRLHTWADEYREWPAETPEYLLRGYPRLLEMKGDLNRLAALASEPARHELMLELTGGDTAAITEVTTVQNLLLTADEVDLEALAVLSVRRNELQDRNKSIPPALPAVWATISRPVRAGHLARSIDYPDFRAEALAGVGQAIVRRGESPDAAFEFAEEAALAAELAWPDGVPAMAVRIAEIGLFARAERLIREIADPAVRADGLAVIAATAPDRDKALTLCREAVALARDSADPDSGYSTLIKVAGKLLAHGDHRGAEALTCEATSMARNLDNYSRCLALAEIAMARTAMGDHDDGRPLIADAELAVAEITDIRLRHFGFQRIIAAAVEIGDVAWAVRIVESEDAQQLKDHLQDCLVRAAAAAADFGSAERAASAISAAADRRQALVHAAGVAAREGDLAWAEQFAEAAEHAARTEQGQKARARALTEVAAVVAAAGDDLRAKELALEVEQLARMSDDPAERIYERACLAQALAETGDPETARCMFTEMADVLQRITDGETVAWKAKHLAVTGVSLMGTPWARDLLMFAAVLVRSMTDPYYAMIYLAHLSQAWASLGMLERAQELLDESLSKAPHVRPSNLPRAMTSVVLAALAVGPPERAADLARSVKEPGDRTWCLAVVAQSAAQAGDTPGARELLAEAELHLQTITDHGTRAGSLANIVHALVLLGDVDRAEELASTILRPGWSCSAFTVVARARAKRGDYDRAERLARRIVEPDKLAKALLGIAEFSDEQRAVRLTAEALALGAWTSALSQLITRRPEVVATLARAALSKEGSWRHVHD</sequence>
<dbReference type="InterPro" id="IPR056884">
    <property type="entry name" value="NPHP3-like_N"/>
</dbReference>
<reference evidence="3 4" key="1">
    <citation type="submission" date="2021-01" db="EMBL/GenBank/DDBJ databases">
        <title>Whole genome shotgun sequence of Verrucosispora andamanensis NBRC 109075.</title>
        <authorList>
            <person name="Komaki H."/>
            <person name="Tamura T."/>
        </authorList>
    </citation>
    <scope>NUCLEOTIDE SEQUENCE [LARGE SCALE GENOMIC DNA]</scope>
    <source>
        <strain evidence="3 4">NBRC 109075</strain>
    </source>
</reference>
<dbReference type="SUPFAM" id="SSF48452">
    <property type="entry name" value="TPR-like"/>
    <property type="match status" value="2"/>
</dbReference>
<evidence type="ECO:0000259" key="2">
    <source>
        <dbReference type="Pfam" id="PF24883"/>
    </source>
</evidence>
<accession>A0ABQ4I5G0</accession>
<evidence type="ECO:0000313" key="4">
    <source>
        <dbReference type="Proteomes" id="UP000647017"/>
    </source>
</evidence>
<proteinExistence type="predicted"/>
<gene>
    <name evidence="3" type="ORF">Van01_63320</name>
</gene>
<evidence type="ECO:0000313" key="3">
    <source>
        <dbReference type="EMBL" id="GIJ13118.1"/>
    </source>
</evidence>
<dbReference type="EMBL" id="BOOZ01000080">
    <property type="protein sequence ID" value="GIJ13118.1"/>
    <property type="molecule type" value="Genomic_DNA"/>
</dbReference>
<dbReference type="Gene3D" id="1.25.40.10">
    <property type="entry name" value="Tetratricopeptide repeat domain"/>
    <property type="match status" value="3"/>
</dbReference>
<keyword evidence="1" id="KW-0677">Repeat</keyword>
<name>A0ABQ4I5G0_9ACTN</name>
<organism evidence="3 4">
    <name type="scientific">Micromonospora andamanensis</name>
    <dbReference type="NCBI Taxonomy" id="1287068"/>
    <lineage>
        <taxon>Bacteria</taxon>
        <taxon>Bacillati</taxon>
        <taxon>Actinomycetota</taxon>
        <taxon>Actinomycetes</taxon>
        <taxon>Micromonosporales</taxon>
        <taxon>Micromonosporaceae</taxon>
        <taxon>Micromonospora</taxon>
    </lineage>
</organism>
<evidence type="ECO:0000256" key="1">
    <source>
        <dbReference type="ARBA" id="ARBA00022737"/>
    </source>
</evidence>
<comment type="caution">
    <text evidence="3">The sequence shown here is derived from an EMBL/GenBank/DDBJ whole genome shotgun (WGS) entry which is preliminary data.</text>
</comment>
<protein>
    <recommendedName>
        <fullName evidence="2">Nephrocystin 3-like N-terminal domain-containing protein</fullName>
    </recommendedName>
</protein>
<dbReference type="Pfam" id="PF24883">
    <property type="entry name" value="NPHP3_N"/>
    <property type="match status" value="1"/>
</dbReference>